<keyword evidence="1" id="KW-0812">Transmembrane</keyword>
<proteinExistence type="predicted"/>
<feature type="transmembrane region" description="Helical" evidence="1">
    <location>
        <begin position="86"/>
        <end position="106"/>
    </location>
</feature>
<protein>
    <submittedName>
        <fullName evidence="2">Uncharacterized protein</fullName>
    </submittedName>
</protein>
<keyword evidence="1" id="KW-1133">Transmembrane helix</keyword>
<keyword evidence="3" id="KW-1185">Reference proteome</keyword>
<reference evidence="2 3" key="1">
    <citation type="submission" date="2023-08" db="EMBL/GenBank/DDBJ databases">
        <title>Annotated Genome Sequence of Vanrija albida AlHP1.</title>
        <authorList>
            <person name="Herzog R."/>
        </authorList>
    </citation>
    <scope>NUCLEOTIDE SEQUENCE [LARGE SCALE GENOMIC DNA]</scope>
    <source>
        <strain evidence="2 3">AlHP1</strain>
    </source>
</reference>
<dbReference type="RefSeq" id="XP_069208463.1">
    <property type="nucleotide sequence ID" value="XM_069353821.1"/>
</dbReference>
<dbReference type="GeneID" id="95986374"/>
<keyword evidence="1" id="KW-0472">Membrane</keyword>
<accession>A0ABR3Q1C2</accession>
<gene>
    <name evidence="2" type="ORF">Q8F55_005331</name>
</gene>
<organism evidence="2 3">
    <name type="scientific">Vanrija albida</name>
    <dbReference type="NCBI Taxonomy" id="181172"/>
    <lineage>
        <taxon>Eukaryota</taxon>
        <taxon>Fungi</taxon>
        <taxon>Dikarya</taxon>
        <taxon>Basidiomycota</taxon>
        <taxon>Agaricomycotina</taxon>
        <taxon>Tremellomycetes</taxon>
        <taxon>Trichosporonales</taxon>
        <taxon>Trichosporonaceae</taxon>
        <taxon>Vanrija</taxon>
    </lineage>
</organism>
<evidence type="ECO:0000256" key="1">
    <source>
        <dbReference type="SAM" id="Phobius"/>
    </source>
</evidence>
<sequence>MAALAHLAAGMATRPDSDLAEELPYNTKSSAARLFVLVASSVACYAAAVPPGAVMFVLLAADVYFVGALHASERGSAAEAKILLRARWPAVLTFFLGLPYLVLVATSRVFPAHAPSLATTLAALVFAGIIMGRMPDVESGAVINASLFKLDAKPPALLQMRDGNPVGASGVLWLRSTGITDAMWHVGGAIPSYERVWAK</sequence>
<evidence type="ECO:0000313" key="2">
    <source>
        <dbReference type="EMBL" id="KAL1408519.1"/>
    </source>
</evidence>
<evidence type="ECO:0000313" key="3">
    <source>
        <dbReference type="Proteomes" id="UP001565368"/>
    </source>
</evidence>
<comment type="caution">
    <text evidence="2">The sequence shown here is derived from an EMBL/GenBank/DDBJ whole genome shotgun (WGS) entry which is preliminary data.</text>
</comment>
<dbReference type="Proteomes" id="UP001565368">
    <property type="component" value="Unassembled WGS sequence"/>
</dbReference>
<feature type="transmembrane region" description="Helical" evidence="1">
    <location>
        <begin position="36"/>
        <end position="65"/>
    </location>
</feature>
<dbReference type="EMBL" id="JBBXJM010000004">
    <property type="protein sequence ID" value="KAL1408519.1"/>
    <property type="molecule type" value="Genomic_DNA"/>
</dbReference>
<feature type="transmembrane region" description="Helical" evidence="1">
    <location>
        <begin position="112"/>
        <end position="131"/>
    </location>
</feature>
<name>A0ABR3Q1C2_9TREE</name>